<dbReference type="Gene3D" id="2.60.40.10">
    <property type="entry name" value="Immunoglobulins"/>
    <property type="match status" value="2"/>
</dbReference>
<dbReference type="Pfam" id="PF01345">
    <property type="entry name" value="DUF11"/>
    <property type="match status" value="1"/>
</dbReference>
<organism evidence="7 8">
    <name type="scientific">Fibrella forsythiae</name>
    <dbReference type="NCBI Taxonomy" id="2817061"/>
    <lineage>
        <taxon>Bacteria</taxon>
        <taxon>Pseudomonadati</taxon>
        <taxon>Bacteroidota</taxon>
        <taxon>Cytophagia</taxon>
        <taxon>Cytophagales</taxon>
        <taxon>Spirosomataceae</taxon>
        <taxon>Fibrella</taxon>
    </lineage>
</organism>
<dbReference type="RefSeq" id="WP_207327764.1">
    <property type="nucleotide sequence ID" value="NZ_JAFMYW010000001.1"/>
</dbReference>
<dbReference type="InterPro" id="IPR021884">
    <property type="entry name" value="Ice-bd_prot"/>
</dbReference>
<feature type="domain" description="DUF11" evidence="5">
    <location>
        <begin position="435"/>
        <end position="529"/>
    </location>
</feature>
<dbReference type="Pfam" id="PF11999">
    <property type="entry name" value="Ice_binding"/>
    <property type="match status" value="1"/>
</dbReference>
<keyword evidence="4" id="KW-0732">Signal</keyword>
<protein>
    <submittedName>
        <fullName evidence="7">DUF3494 domain-containing protein</fullName>
    </submittedName>
</protein>
<evidence type="ECO:0000313" key="8">
    <source>
        <dbReference type="Proteomes" id="UP000664628"/>
    </source>
</evidence>
<evidence type="ECO:0000256" key="2">
    <source>
        <dbReference type="ARBA" id="ARBA00005445"/>
    </source>
</evidence>
<dbReference type="EMBL" id="JAFMYW010000001">
    <property type="protein sequence ID" value="MBO0947869.1"/>
    <property type="molecule type" value="Genomic_DNA"/>
</dbReference>
<evidence type="ECO:0000256" key="3">
    <source>
        <dbReference type="ARBA" id="ARBA00022525"/>
    </source>
</evidence>
<dbReference type="InterPro" id="IPR013783">
    <property type="entry name" value="Ig-like_fold"/>
</dbReference>
<dbReference type="SUPFAM" id="SSF117074">
    <property type="entry name" value="Hypothetical protein PA1324"/>
    <property type="match status" value="1"/>
</dbReference>
<comment type="subcellular location">
    <subcellularLocation>
        <location evidence="1">Secreted</location>
    </subcellularLocation>
</comment>
<evidence type="ECO:0000259" key="6">
    <source>
        <dbReference type="Pfam" id="PF17210"/>
    </source>
</evidence>
<evidence type="ECO:0000256" key="4">
    <source>
        <dbReference type="ARBA" id="ARBA00022729"/>
    </source>
</evidence>
<dbReference type="InterPro" id="IPR033764">
    <property type="entry name" value="Sdr_B"/>
</dbReference>
<dbReference type="PANTHER" id="PTHR34819:SF3">
    <property type="entry name" value="CELL SURFACE PROTEIN"/>
    <property type="match status" value="1"/>
</dbReference>
<comment type="caution">
    <text evidence="7">The sequence shown here is derived from an EMBL/GenBank/DDBJ whole genome shotgun (WGS) entry which is preliminary data.</text>
</comment>
<comment type="similarity">
    <text evidence="2">Belongs to the ice-binding protein family.</text>
</comment>
<evidence type="ECO:0000256" key="1">
    <source>
        <dbReference type="ARBA" id="ARBA00004613"/>
    </source>
</evidence>
<keyword evidence="3" id="KW-0964">Secreted</keyword>
<keyword evidence="8" id="KW-1185">Reference proteome</keyword>
<dbReference type="Proteomes" id="UP000664628">
    <property type="component" value="Unassembled WGS sequence"/>
</dbReference>
<dbReference type="InterPro" id="IPR051172">
    <property type="entry name" value="Chlamydia_OmcB"/>
</dbReference>
<name>A0ABS3JCZ2_9BACT</name>
<accession>A0ABS3JCZ2</accession>
<dbReference type="NCBIfam" id="TIGR01451">
    <property type="entry name" value="B_ant_repeat"/>
    <property type="match status" value="1"/>
</dbReference>
<dbReference type="InterPro" id="IPR047589">
    <property type="entry name" value="DUF11_rpt"/>
</dbReference>
<dbReference type="Pfam" id="PF17210">
    <property type="entry name" value="SdrD_B"/>
    <property type="match status" value="1"/>
</dbReference>
<reference evidence="7 8" key="1">
    <citation type="submission" date="2021-03" db="EMBL/GenBank/DDBJ databases">
        <title>Fibrella sp. HMF5405 genome sequencing and assembly.</title>
        <authorList>
            <person name="Kang H."/>
            <person name="Kim H."/>
            <person name="Bae S."/>
            <person name="Joh K."/>
        </authorList>
    </citation>
    <scope>NUCLEOTIDE SEQUENCE [LARGE SCALE GENOMIC DNA]</scope>
    <source>
        <strain evidence="7 8">HMF5405</strain>
    </source>
</reference>
<feature type="domain" description="SD-repeat containing protein B" evidence="6">
    <location>
        <begin position="329"/>
        <end position="398"/>
    </location>
</feature>
<gene>
    <name evidence="7" type="ORF">J2I46_04700</name>
</gene>
<dbReference type="InterPro" id="IPR001434">
    <property type="entry name" value="OmcB-like_DUF11"/>
</dbReference>
<evidence type="ECO:0000259" key="5">
    <source>
        <dbReference type="Pfam" id="PF01345"/>
    </source>
</evidence>
<sequence>MKKGLFTLVAYVLLLALPIASVGQAINLGTASTFALFTANGAFNTTGAAVVTGDVGTSLGAFNAFPPGSVTGQIRLPGSTQANQAALDVVAAYNDLTSITCSTLISPILGNGQTLTAGVYCQTTAAASSLEGTLTLNGPGTYIIKLNSALTTAAGSTINLTNGACINDVYFQVNGAVALGEGAVFRGTLLVNGAISLLAGATLEGRALSIAGAISVSNNAVTAYAQTMAVAVTAGSCTSATNTYDLTGTVSLTAAVAGTLIITDGSSSTTVSITTGQPSATFGLSGLLSGTETHTVTVTGPGCSSAVITYNAPTSCTTAAPTSATLMGSVYVDNNANNVRDGGDTPIAGVSVTLLNSSSLAVASITTGPSGTYSFTGLTIGQPYSVSFSTPAGYSIATPAGSITGPLTVPSGATVAIVDAGYRFLSPAVTLGLFVDRSIARVGNVLTYTIVVTNSGNGPAANVVVRDSTSAGLSYVPNSVIVPVGTTFTQGTPGNWIIPSLAAGQSLSLTFQAVVNGAGILYNTASIPGDTLRVCTSIPVKLCPGDQYILSVPAGSASYRWFKDGVLIQGQITNELTVSAPGSYSLGIDNVGGQCPNFSCCPFIVEADTLPVFAAAAIPATCVSNTAQSNGQIVLSGFNASHTYQYSLGTTFDSTNAVAGTAQPIPANGLIASMLANPVVAQAYTIRVTNIAGCYTDVTVMLMPTVCTCPTDVCVPIVIRKTKGVAVAR</sequence>
<evidence type="ECO:0000313" key="7">
    <source>
        <dbReference type="EMBL" id="MBO0947869.1"/>
    </source>
</evidence>
<dbReference type="PANTHER" id="PTHR34819">
    <property type="entry name" value="LARGE CYSTEINE-RICH PERIPLASMIC PROTEIN OMCB"/>
    <property type="match status" value="1"/>
</dbReference>
<proteinExistence type="inferred from homology"/>